<feature type="domain" description="FAD dependent oxidoreductase" evidence="1">
    <location>
        <begin position="53"/>
        <end position="411"/>
    </location>
</feature>
<keyword evidence="3" id="KW-1185">Reference proteome</keyword>
<proteinExistence type="predicted"/>
<geneLocation type="plasmid" evidence="2 3">
    <name>unnamed1</name>
</geneLocation>
<dbReference type="RefSeq" id="WP_112443281.1">
    <property type="nucleotide sequence ID" value="NZ_CP030074.1"/>
</dbReference>
<dbReference type="AlphaFoldDB" id="A0A2Z4JED6"/>
<accession>A0A2Z4JED6</accession>
<evidence type="ECO:0000259" key="1">
    <source>
        <dbReference type="Pfam" id="PF01266"/>
    </source>
</evidence>
<dbReference type="SUPFAM" id="SSF51905">
    <property type="entry name" value="FAD/NAD(P)-binding domain"/>
    <property type="match status" value="1"/>
</dbReference>
<keyword evidence="2" id="KW-0614">Plasmid</keyword>
<dbReference type="PANTHER" id="PTHR13847">
    <property type="entry name" value="SARCOSINE DEHYDROGENASE-RELATED"/>
    <property type="match status" value="1"/>
</dbReference>
<dbReference type="Pfam" id="PF01266">
    <property type="entry name" value="DAO"/>
    <property type="match status" value="1"/>
</dbReference>
<dbReference type="Gene3D" id="3.30.9.10">
    <property type="entry name" value="D-Amino Acid Oxidase, subunit A, domain 2"/>
    <property type="match status" value="1"/>
</dbReference>
<dbReference type="Gene3D" id="3.50.50.60">
    <property type="entry name" value="FAD/NAD(P)-binding domain"/>
    <property type="match status" value="1"/>
</dbReference>
<evidence type="ECO:0000313" key="3">
    <source>
        <dbReference type="Proteomes" id="UP000249616"/>
    </source>
</evidence>
<dbReference type="Proteomes" id="UP000249616">
    <property type="component" value="Plasmid unnamed1"/>
</dbReference>
<reference evidence="3" key="1">
    <citation type="submission" date="2018-06" db="EMBL/GenBank/DDBJ databases">
        <authorList>
            <person name="Li K."/>
        </authorList>
    </citation>
    <scope>NUCLEOTIDE SEQUENCE [LARGE SCALE GENOMIC DNA]</scope>
    <source>
        <strain evidence="3">ZFG47</strain>
        <plasmid evidence="3">unnamed1</plasmid>
    </source>
</reference>
<sequence>MSSATRAYSHERRTSADVIATSLADAGTVPFWLDSPLRPPAEDRLEGRVSARLVVVGGGYCGLWTALVAKERDPGADVVLIEGEEVACAASGRNGGFFESSLTHGVRNGERHYRDELPVLSRLAEQNFADFEATIERYGIDAELENSGVLVVATEEAQITGLKDAAARSTDPATVFLDARQVREVVDSPLYRAGLIKQAGYAYVHPAKLAWGLKRACQELGVRIFEHTRATGLGREGDRVVVRTEHGEAVAERVALATNGFPSLLRRTRQLTVPVYDYALVTEPLTREQLHSIGWTQRHGITDSGRQFHYYRRTADDRILFGGYDAIYHKGGRITAENDQRPATFELLADHFFRTFPQLTGVRFTHKWGGMIDMSTRLTAFHGVTYGGRVAYSAGYTGLGVGATRFGAETMLDLLEGLDTERTRLRMARSKPFPIPPEPLAYPLIQLMRRAVEKSDANGGKDGPLLRLCDALGIGFDS</sequence>
<dbReference type="EMBL" id="CP030074">
    <property type="protein sequence ID" value="AWW43484.1"/>
    <property type="molecule type" value="Genomic_DNA"/>
</dbReference>
<gene>
    <name evidence="2" type="ORF">DN051_43870</name>
</gene>
<dbReference type="GO" id="GO:0005737">
    <property type="term" value="C:cytoplasm"/>
    <property type="evidence" value="ECO:0007669"/>
    <property type="project" value="TreeGrafter"/>
</dbReference>
<dbReference type="PANTHER" id="PTHR13847:SF281">
    <property type="entry name" value="FAD DEPENDENT OXIDOREDUCTASE DOMAIN-CONTAINING PROTEIN"/>
    <property type="match status" value="1"/>
</dbReference>
<dbReference type="InterPro" id="IPR036188">
    <property type="entry name" value="FAD/NAD-bd_sf"/>
</dbReference>
<name>A0A2Z4JED6_9ACTN</name>
<protein>
    <submittedName>
        <fullName evidence="2">FAD-dependent oxidoreductase</fullName>
    </submittedName>
</protein>
<dbReference type="KEGG" id="scad:DN051_43870"/>
<evidence type="ECO:0000313" key="2">
    <source>
        <dbReference type="EMBL" id="AWW43484.1"/>
    </source>
</evidence>
<dbReference type="InterPro" id="IPR006076">
    <property type="entry name" value="FAD-dep_OxRdtase"/>
</dbReference>
<organism evidence="2 3">
    <name type="scientific">Streptomyces cadmiisoli</name>
    <dbReference type="NCBI Taxonomy" id="2184053"/>
    <lineage>
        <taxon>Bacteria</taxon>
        <taxon>Bacillati</taxon>
        <taxon>Actinomycetota</taxon>
        <taxon>Actinomycetes</taxon>
        <taxon>Kitasatosporales</taxon>
        <taxon>Streptomycetaceae</taxon>
        <taxon>Streptomyces</taxon>
        <taxon>Streptomyces aurantiacus group</taxon>
    </lineage>
</organism>